<sequence>MMSAPAAAQDSSSFLSGAFLVFVGRQAESHSGGKHCVCVCVCACVRPDAALAACGSTARQPVVSGDRRDTVTVETGCTRMSEHQSDSYIVRVKAVVMTRDDSSGGWLAQDGCLSRVGVCRLLPSELLGRNVFLIHGERLKDKQVILECFLKKDLVYTKATPTFHHWKVDNRRCGLTFQSPADARAFDRGVRKALEDLTEGSTTSSSTLQNEAELGDDDVFTTATDSSSNSSQKREPAPRALGAPHALCEARRHHCILGHFYEHHRPSERYFLDQVSGDVEDEEIARINPRERTWLTGYEDYRHANANASPSRQKGPTRPGPTPKHDCAYPYPLSCSVHGGGGGGRRAAVTAQPRAAPLKGKRRKEDGERSRCVYCQDMFNHEDNGRGRCQEAPDPVQTCIRRVSFMWCADSLLYHCMSDTEGDYSDPCSCDAGDERFCLRWSALVGLSLLAPCMCCYAPLRACYRCGVACRCCGGKHKAAG</sequence>
<evidence type="ECO:0000256" key="2">
    <source>
        <dbReference type="ARBA" id="ARBA00004413"/>
    </source>
</evidence>
<keyword evidence="4" id="KW-0963">Cytoplasm</keyword>
<proteinExistence type="predicted"/>
<dbReference type="Proteomes" id="UP000007635">
    <property type="component" value="Chromosome IX"/>
</dbReference>
<evidence type="ECO:0000256" key="7">
    <source>
        <dbReference type="ARBA" id="ARBA00039299"/>
    </source>
</evidence>
<keyword evidence="12" id="KW-1185">Reference proteome</keyword>
<dbReference type="PANTHER" id="PTHR11202">
    <property type="entry name" value="SPROUTY-RELATED, EVH1 DOMAIN-CONTAINING PROTEIN FAMILY MEMBER"/>
    <property type="match status" value="1"/>
</dbReference>
<dbReference type="PROSITE" id="PS50229">
    <property type="entry name" value="WH1"/>
    <property type="match status" value="1"/>
</dbReference>
<evidence type="ECO:0000259" key="9">
    <source>
        <dbReference type="PROSITE" id="PS50229"/>
    </source>
</evidence>
<dbReference type="InterPro" id="IPR023337">
    <property type="entry name" value="KBD"/>
</dbReference>
<dbReference type="Pfam" id="PF05210">
    <property type="entry name" value="Sprouty"/>
    <property type="match status" value="1"/>
</dbReference>
<reference evidence="11" key="3">
    <citation type="submission" date="2025-09" db="UniProtKB">
        <authorList>
            <consortium name="Ensembl"/>
        </authorList>
    </citation>
    <scope>IDENTIFICATION</scope>
</reference>
<dbReference type="InterPro" id="IPR011993">
    <property type="entry name" value="PH-like_dom_sf"/>
</dbReference>
<evidence type="ECO:0000313" key="11">
    <source>
        <dbReference type="Ensembl" id="ENSGACP00000069493.1"/>
    </source>
</evidence>
<feature type="domain" description="KBD" evidence="10">
    <location>
        <begin position="271"/>
        <end position="325"/>
    </location>
</feature>
<feature type="region of interest" description="Disordered" evidence="8">
    <location>
        <begin position="197"/>
        <end position="242"/>
    </location>
</feature>
<evidence type="ECO:0000256" key="4">
    <source>
        <dbReference type="ARBA" id="ARBA00022490"/>
    </source>
</evidence>
<dbReference type="SUPFAM" id="SSF50729">
    <property type="entry name" value="PH domain-like"/>
    <property type="match status" value="1"/>
</dbReference>
<protein>
    <recommendedName>
        <fullName evidence="7">Sprouty-related, EVH1 domain-containing protein 2</fullName>
    </recommendedName>
</protein>
<dbReference type="InterPro" id="IPR041937">
    <property type="entry name" value="SPRE_EVH1"/>
</dbReference>
<dbReference type="Ensembl" id="ENSGACT00000042365.1">
    <property type="protein sequence ID" value="ENSGACP00000069493.1"/>
    <property type="gene ID" value="ENSGACG00000019664.2"/>
</dbReference>
<keyword evidence="3" id="KW-1003">Cell membrane</keyword>
<organism evidence="11 12">
    <name type="scientific">Gasterosteus aculeatus aculeatus</name>
    <name type="common">three-spined stickleback</name>
    <dbReference type="NCBI Taxonomy" id="481459"/>
    <lineage>
        <taxon>Eukaryota</taxon>
        <taxon>Metazoa</taxon>
        <taxon>Chordata</taxon>
        <taxon>Craniata</taxon>
        <taxon>Vertebrata</taxon>
        <taxon>Euteleostomi</taxon>
        <taxon>Actinopterygii</taxon>
        <taxon>Neopterygii</taxon>
        <taxon>Teleostei</taxon>
        <taxon>Neoteleostei</taxon>
        <taxon>Acanthomorphata</taxon>
        <taxon>Eupercaria</taxon>
        <taxon>Perciformes</taxon>
        <taxon>Cottioidei</taxon>
        <taxon>Gasterosteales</taxon>
        <taxon>Gasterosteidae</taxon>
        <taxon>Gasterosteus</taxon>
    </lineage>
</organism>
<evidence type="ECO:0000259" key="10">
    <source>
        <dbReference type="PROSITE" id="PS51488"/>
    </source>
</evidence>
<dbReference type="GO" id="GO:0005886">
    <property type="term" value="C:plasma membrane"/>
    <property type="evidence" value="ECO:0007669"/>
    <property type="project" value="UniProtKB-SubCell"/>
</dbReference>
<evidence type="ECO:0000256" key="1">
    <source>
        <dbReference type="ARBA" id="ARBA00004360"/>
    </source>
</evidence>
<comment type="subcellular location">
    <subcellularLocation>
        <location evidence="2">Cell membrane</location>
        <topology evidence="2">Peripheral membrane protein</topology>
        <orientation evidence="2">Cytoplasmic side</orientation>
    </subcellularLocation>
    <subcellularLocation>
        <location evidence="1">Cytoplasmic vesicle</location>
        <location evidence="1">Secretory vesicle membrane</location>
        <topology evidence="1">Peripheral membrane protein</topology>
        <orientation evidence="1">Cytoplasmic side</orientation>
    </subcellularLocation>
</comment>
<reference evidence="11 12" key="1">
    <citation type="journal article" date="2021" name="G3 (Bethesda)">
        <title>Improved contiguity of the threespine stickleback genome using long-read sequencing.</title>
        <authorList>
            <person name="Nath S."/>
            <person name="Shaw D.E."/>
            <person name="White M.A."/>
        </authorList>
    </citation>
    <scope>NUCLEOTIDE SEQUENCE [LARGE SCALE GENOMIC DNA]</scope>
    <source>
        <strain evidence="11 12">Lake Benthic</strain>
    </source>
</reference>
<evidence type="ECO:0000256" key="8">
    <source>
        <dbReference type="SAM" id="MobiDB-lite"/>
    </source>
</evidence>
<keyword evidence="5" id="KW-0472">Membrane</keyword>
<feature type="domain" description="WH1" evidence="9">
    <location>
        <begin position="81"/>
        <end position="197"/>
    </location>
</feature>
<feature type="compositionally biased region" description="Polar residues" evidence="8">
    <location>
        <begin position="221"/>
        <end position="231"/>
    </location>
</feature>
<dbReference type="PROSITE" id="PS51488">
    <property type="entry name" value="KBD"/>
    <property type="match status" value="1"/>
</dbReference>
<dbReference type="SMART" id="SM00461">
    <property type="entry name" value="WH1"/>
    <property type="match status" value="1"/>
</dbReference>
<evidence type="ECO:0000256" key="6">
    <source>
        <dbReference type="ARBA" id="ARBA00023329"/>
    </source>
</evidence>
<keyword evidence="6" id="KW-0968">Cytoplasmic vesicle</keyword>
<dbReference type="GO" id="GO:0043409">
    <property type="term" value="P:negative regulation of MAPK cascade"/>
    <property type="evidence" value="ECO:0007669"/>
    <property type="project" value="TreeGrafter"/>
</dbReference>
<dbReference type="InterPro" id="IPR000697">
    <property type="entry name" value="WH1/EVH1_dom"/>
</dbReference>
<dbReference type="InterPro" id="IPR007875">
    <property type="entry name" value="Sprouty"/>
</dbReference>
<dbReference type="AlphaFoldDB" id="A0AAQ4S3M0"/>
<dbReference type="FunFam" id="2.30.29.30:FF:000052">
    <property type="entry name" value="Sprouty-related, EVH1 domain containing 2"/>
    <property type="match status" value="1"/>
</dbReference>
<feature type="region of interest" description="Disordered" evidence="8">
    <location>
        <begin position="304"/>
        <end position="323"/>
    </location>
</feature>
<dbReference type="CDD" id="cd10574">
    <property type="entry name" value="EVH1_SPRED-like"/>
    <property type="match status" value="1"/>
</dbReference>
<dbReference type="PROSITE" id="PS51227">
    <property type="entry name" value="SPR"/>
    <property type="match status" value="1"/>
</dbReference>
<name>A0AAQ4S3M0_GASAC</name>
<evidence type="ECO:0000313" key="12">
    <source>
        <dbReference type="Proteomes" id="UP000007635"/>
    </source>
</evidence>
<reference evidence="11" key="2">
    <citation type="submission" date="2025-08" db="UniProtKB">
        <authorList>
            <consortium name="Ensembl"/>
        </authorList>
    </citation>
    <scope>IDENTIFICATION</scope>
</reference>
<evidence type="ECO:0000256" key="5">
    <source>
        <dbReference type="ARBA" id="ARBA00023136"/>
    </source>
</evidence>
<evidence type="ECO:0000256" key="3">
    <source>
        <dbReference type="ARBA" id="ARBA00022475"/>
    </source>
</evidence>
<dbReference type="Pfam" id="PF00568">
    <property type="entry name" value="WH1"/>
    <property type="match status" value="1"/>
</dbReference>
<dbReference type="PANTHER" id="PTHR11202:SF11">
    <property type="entry name" value="SPROUTY-RELATED, EVH1 DOMAIN-CONTAINING PROTEIN 2"/>
    <property type="match status" value="1"/>
</dbReference>
<accession>A0AAQ4S3M0</accession>
<feature type="region of interest" description="Disordered" evidence="8">
    <location>
        <begin position="342"/>
        <end position="364"/>
    </location>
</feature>
<dbReference type="GO" id="GO:0019901">
    <property type="term" value="F:protein kinase binding"/>
    <property type="evidence" value="ECO:0007669"/>
    <property type="project" value="TreeGrafter"/>
</dbReference>
<dbReference type="GO" id="GO:0030658">
    <property type="term" value="C:transport vesicle membrane"/>
    <property type="evidence" value="ECO:0007669"/>
    <property type="project" value="UniProtKB-SubCell"/>
</dbReference>
<dbReference type="Gene3D" id="2.30.29.30">
    <property type="entry name" value="Pleckstrin-homology domain (PH domain)/Phosphotyrosine-binding domain (PTB)"/>
    <property type="match status" value="1"/>
</dbReference>
<dbReference type="GeneTree" id="ENSGT00940000156841"/>